<evidence type="ECO:0000256" key="8">
    <source>
        <dbReference type="SAM" id="SignalP"/>
    </source>
</evidence>
<reference evidence="10" key="2">
    <citation type="submission" date="2021-09" db="EMBL/GenBank/DDBJ databases">
        <authorList>
            <person name="Jia N."/>
            <person name="Wang J."/>
            <person name="Shi W."/>
            <person name="Du L."/>
            <person name="Sun Y."/>
            <person name="Zhan W."/>
            <person name="Jiang J."/>
            <person name="Wang Q."/>
            <person name="Zhang B."/>
            <person name="Ji P."/>
            <person name="Sakyi L.B."/>
            <person name="Cui X."/>
            <person name="Yuan T."/>
            <person name="Jiang B."/>
            <person name="Yang W."/>
            <person name="Lam T.T.-Y."/>
            <person name="Chang Q."/>
            <person name="Ding S."/>
            <person name="Wang X."/>
            <person name="Zhu J."/>
            <person name="Ruan X."/>
            <person name="Zhao L."/>
            <person name="Wei J."/>
            <person name="Que T."/>
            <person name="Du C."/>
            <person name="Cheng J."/>
            <person name="Dai P."/>
            <person name="Han X."/>
            <person name="Huang E."/>
            <person name="Gao Y."/>
            <person name="Liu J."/>
            <person name="Shao H."/>
            <person name="Ye R."/>
            <person name="Li L."/>
            <person name="Wei W."/>
            <person name="Wang X."/>
            <person name="Wang C."/>
            <person name="Huo Q."/>
            <person name="Li W."/>
            <person name="Guo W."/>
            <person name="Chen H."/>
            <person name="Chen S."/>
            <person name="Zhou L."/>
            <person name="Zhou L."/>
            <person name="Ni X."/>
            <person name="Tian J."/>
            <person name="Zhou Y."/>
            <person name="Sheng Y."/>
            <person name="Liu T."/>
            <person name="Pan Y."/>
            <person name="Xia L."/>
            <person name="Li J."/>
            <person name="Zhao F."/>
            <person name="Cao W."/>
        </authorList>
    </citation>
    <scope>NUCLEOTIDE SEQUENCE</scope>
    <source>
        <strain evidence="10">Rsan-2018</strain>
        <tissue evidence="10">Larvae</tissue>
    </source>
</reference>
<dbReference type="AlphaFoldDB" id="A0A9D4T626"/>
<proteinExistence type="predicted"/>
<accession>A0A9D4T626</accession>
<gene>
    <name evidence="10" type="ORF">HPB52_010317</name>
</gene>
<feature type="coiled-coil region" evidence="6">
    <location>
        <begin position="302"/>
        <end position="357"/>
    </location>
</feature>
<organism evidence="10 11">
    <name type="scientific">Rhipicephalus sanguineus</name>
    <name type="common">Brown dog tick</name>
    <name type="synonym">Ixodes sanguineus</name>
    <dbReference type="NCBI Taxonomy" id="34632"/>
    <lineage>
        <taxon>Eukaryota</taxon>
        <taxon>Metazoa</taxon>
        <taxon>Ecdysozoa</taxon>
        <taxon>Arthropoda</taxon>
        <taxon>Chelicerata</taxon>
        <taxon>Arachnida</taxon>
        <taxon>Acari</taxon>
        <taxon>Parasitiformes</taxon>
        <taxon>Ixodida</taxon>
        <taxon>Ixodoidea</taxon>
        <taxon>Ixodidae</taxon>
        <taxon>Rhipicephalinae</taxon>
        <taxon>Rhipicephalus</taxon>
        <taxon>Rhipicephalus</taxon>
    </lineage>
</organism>
<keyword evidence="7" id="KW-0472">Membrane</keyword>
<evidence type="ECO:0000256" key="4">
    <source>
        <dbReference type="ARBA" id="ARBA00023125"/>
    </source>
</evidence>
<feature type="domain" description="THAP-type" evidence="9">
    <location>
        <begin position="138"/>
        <end position="236"/>
    </location>
</feature>
<protein>
    <recommendedName>
        <fullName evidence="9">THAP-type domain-containing protein</fullName>
    </recommendedName>
</protein>
<feature type="transmembrane region" description="Helical" evidence="7">
    <location>
        <begin position="390"/>
        <end position="413"/>
    </location>
</feature>
<dbReference type="PROSITE" id="PS50950">
    <property type="entry name" value="ZF_THAP"/>
    <property type="match status" value="1"/>
</dbReference>
<dbReference type="InterPro" id="IPR052224">
    <property type="entry name" value="THAP_domain_protein"/>
</dbReference>
<keyword evidence="7" id="KW-1133">Transmembrane helix</keyword>
<keyword evidence="2 5" id="KW-0863">Zinc-finger</keyword>
<dbReference type="GO" id="GO:0003677">
    <property type="term" value="F:DNA binding"/>
    <property type="evidence" value="ECO:0007669"/>
    <property type="project" value="UniProtKB-UniRule"/>
</dbReference>
<keyword evidence="11" id="KW-1185">Reference proteome</keyword>
<evidence type="ECO:0000259" key="9">
    <source>
        <dbReference type="PROSITE" id="PS50950"/>
    </source>
</evidence>
<dbReference type="EMBL" id="JABSTV010001246">
    <property type="protein sequence ID" value="KAH7976241.1"/>
    <property type="molecule type" value="Genomic_DNA"/>
</dbReference>
<evidence type="ECO:0000313" key="10">
    <source>
        <dbReference type="EMBL" id="KAH7976241.1"/>
    </source>
</evidence>
<evidence type="ECO:0000256" key="3">
    <source>
        <dbReference type="ARBA" id="ARBA00022833"/>
    </source>
</evidence>
<name>A0A9D4T626_RHISA</name>
<keyword evidence="4 5" id="KW-0238">DNA-binding</keyword>
<dbReference type="GO" id="GO:0008270">
    <property type="term" value="F:zinc ion binding"/>
    <property type="evidence" value="ECO:0007669"/>
    <property type="project" value="UniProtKB-KW"/>
</dbReference>
<keyword evidence="7" id="KW-0812">Transmembrane</keyword>
<evidence type="ECO:0000313" key="11">
    <source>
        <dbReference type="Proteomes" id="UP000821837"/>
    </source>
</evidence>
<dbReference type="SMART" id="SM00980">
    <property type="entry name" value="THAP"/>
    <property type="match status" value="1"/>
</dbReference>
<dbReference type="Pfam" id="PF05485">
    <property type="entry name" value="THAP"/>
    <property type="match status" value="1"/>
</dbReference>
<dbReference type="InterPro" id="IPR006612">
    <property type="entry name" value="THAP_Znf"/>
</dbReference>
<dbReference type="Proteomes" id="UP000821837">
    <property type="component" value="Chromosome 10"/>
</dbReference>
<keyword evidence="1" id="KW-0479">Metal-binding</keyword>
<evidence type="ECO:0000256" key="2">
    <source>
        <dbReference type="ARBA" id="ARBA00022771"/>
    </source>
</evidence>
<dbReference type="PANTHER" id="PTHR46927">
    <property type="entry name" value="AGAP005574-PA"/>
    <property type="match status" value="1"/>
</dbReference>
<sequence>MKAPAFFVLQILCLLGQHGATQSRRYDDARIADELGRLLKRPQLPRYTGPDFHLEYPVIAKNGVTLAGVTYSLGDFSLPWRLVRHYAQMQLSTYKLAAGNPVMRAAIARHNAERMTDFLSHVEVAGSRRAQFGHGNVHVVQCTQRGFRDEDGSKVSISALARGFVYNRCAADAYLFLQDTDWRKRWIIAIKRDEGPFFTVTKFTKVCSRHFTEANYLPNVAGNRRFLKQDAVPSIFAFSAPRPPPRKKPRNREPLNLVSATVPSEGGRSTTADVSDVDICSPTSVTSSIDGVVCGCACSLKISDLTEQLDVMTARVRALESEVKKKAEEVELTKSSLYKAERALDIAAQERSQLEKRVSRKFSVECFRDSPVYEDVSIEAASGLVYEVNVYVIASLVAAVVVLFTTYCAYIIAKHVTRLLDSVPQPVPQEQTPLLQATK</sequence>
<evidence type="ECO:0000256" key="7">
    <source>
        <dbReference type="SAM" id="Phobius"/>
    </source>
</evidence>
<dbReference type="PANTHER" id="PTHR46927:SF3">
    <property type="entry name" value="THAP-TYPE DOMAIN-CONTAINING PROTEIN"/>
    <property type="match status" value="1"/>
</dbReference>
<comment type="caution">
    <text evidence="10">The sequence shown here is derived from an EMBL/GenBank/DDBJ whole genome shotgun (WGS) entry which is preliminary data.</text>
</comment>
<evidence type="ECO:0000256" key="5">
    <source>
        <dbReference type="PROSITE-ProRule" id="PRU00309"/>
    </source>
</evidence>
<reference evidence="10" key="1">
    <citation type="journal article" date="2020" name="Cell">
        <title>Large-Scale Comparative Analyses of Tick Genomes Elucidate Their Genetic Diversity and Vector Capacities.</title>
        <authorList>
            <consortium name="Tick Genome and Microbiome Consortium (TIGMIC)"/>
            <person name="Jia N."/>
            <person name="Wang J."/>
            <person name="Shi W."/>
            <person name="Du L."/>
            <person name="Sun Y."/>
            <person name="Zhan W."/>
            <person name="Jiang J.F."/>
            <person name="Wang Q."/>
            <person name="Zhang B."/>
            <person name="Ji P."/>
            <person name="Bell-Sakyi L."/>
            <person name="Cui X.M."/>
            <person name="Yuan T.T."/>
            <person name="Jiang B.G."/>
            <person name="Yang W.F."/>
            <person name="Lam T.T."/>
            <person name="Chang Q.C."/>
            <person name="Ding S.J."/>
            <person name="Wang X.J."/>
            <person name="Zhu J.G."/>
            <person name="Ruan X.D."/>
            <person name="Zhao L."/>
            <person name="Wei J.T."/>
            <person name="Ye R.Z."/>
            <person name="Que T.C."/>
            <person name="Du C.H."/>
            <person name="Zhou Y.H."/>
            <person name="Cheng J.X."/>
            <person name="Dai P.F."/>
            <person name="Guo W.B."/>
            <person name="Han X.H."/>
            <person name="Huang E.J."/>
            <person name="Li L.F."/>
            <person name="Wei W."/>
            <person name="Gao Y.C."/>
            <person name="Liu J.Z."/>
            <person name="Shao H.Z."/>
            <person name="Wang X."/>
            <person name="Wang C.C."/>
            <person name="Yang T.C."/>
            <person name="Huo Q.B."/>
            <person name="Li W."/>
            <person name="Chen H.Y."/>
            <person name="Chen S.E."/>
            <person name="Zhou L.G."/>
            <person name="Ni X.B."/>
            <person name="Tian J.H."/>
            <person name="Sheng Y."/>
            <person name="Liu T."/>
            <person name="Pan Y.S."/>
            <person name="Xia L.Y."/>
            <person name="Li J."/>
            <person name="Zhao F."/>
            <person name="Cao W.C."/>
        </authorList>
    </citation>
    <scope>NUCLEOTIDE SEQUENCE</scope>
    <source>
        <strain evidence="10">Rsan-2018</strain>
    </source>
</reference>
<feature type="chain" id="PRO_5038460512" description="THAP-type domain-containing protein" evidence="8">
    <location>
        <begin position="24"/>
        <end position="439"/>
    </location>
</feature>
<keyword evidence="8" id="KW-0732">Signal</keyword>
<keyword evidence="3" id="KW-0862">Zinc</keyword>
<dbReference type="VEuPathDB" id="VectorBase:RSAN_032910"/>
<evidence type="ECO:0000256" key="6">
    <source>
        <dbReference type="SAM" id="Coils"/>
    </source>
</evidence>
<keyword evidence="6" id="KW-0175">Coiled coil</keyword>
<dbReference type="SUPFAM" id="SSF57716">
    <property type="entry name" value="Glucocorticoid receptor-like (DNA-binding domain)"/>
    <property type="match status" value="1"/>
</dbReference>
<feature type="signal peptide" evidence="8">
    <location>
        <begin position="1"/>
        <end position="23"/>
    </location>
</feature>
<evidence type="ECO:0000256" key="1">
    <source>
        <dbReference type="ARBA" id="ARBA00022723"/>
    </source>
</evidence>